<proteinExistence type="predicted"/>
<reference evidence="1 2" key="1">
    <citation type="journal article" date="2021" name="Plant Biotechnol. J.">
        <title>Multi-omics assisted identification of the key and species-specific regulatory components of drought-tolerant mechanisms in Gossypium stocksii.</title>
        <authorList>
            <person name="Yu D."/>
            <person name="Ke L."/>
            <person name="Zhang D."/>
            <person name="Wu Y."/>
            <person name="Sun Y."/>
            <person name="Mei J."/>
            <person name="Sun J."/>
            <person name="Sun Y."/>
        </authorList>
    </citation>
    <scope>NUCLEOTIDE SEQUENCE [LARGE SCALE GENOMIC DNA]</scope>
    <source>
        <strain evidence="2">cv. E1</strain>
        <tissue evidence="1">Leaf</tissue>
    </source>
</reference>
<evidence type="ECO:0008006" key="3">
    <source>
        <dbReference type="Google" id="ProtNLM"/>
    </source>
</evidence>
<accession>A0A9D3UZ11</accession>
<gene>
    <name evidence="1" type="ORF">J1N35_029606</name>
</gene>
<sequence length="134" mass="15717">MCKLKDQGRLGFRDLAKFSIALLAKQGCRLITKPDFLFARVMKAKNFPHTDFISARLESHPSFTWRSMWSARKLLEERMEWRVGNKKSINIWNEAWILGPGNGKWVFTMKGSRRVTKQGYIPQKMDTNSCYKRT</sequence>
<protein>
    <recommendedName>
        <fullName evidence="3">Reverse transcriptase zinc-binding domain-containing protein</fullName>
    </recommendedName>
</protein>
<keyword evidence="2" id="KW-1185">Reference proteome</keyword>
<comment type="caution">
    <text evidence="1">The sequence shown here is derived from an EMBL/GenBank/DDBJ whole genome shotgun (WGS) entry which is preliminary data.</text>
</comment>
<name>A0A9D3UZ11_9ROSI</name>
<dbReference type="OrthoDB" id="1001961at2759"/>
<organism evidence="1 2">
    <name type="scientific">Gossypium stocksii</name>
    <dbReference type="NCBI Taxonomy" id="47602"/>
    <lineage>
        <taxon>Eukaryota</taxon>
        <taxon>Viridiplantae</taxon>
        <taxon>Streptophyta</taxon>
        <taxon>Embryophyta</taxon>
        <taxon>Tracheophyta</taxon>
        <taxon>Spermatophyta</taxon>
        <taxon>Magnoliopsida</taxon>
        <taxon>eudicotyledons</taxon>
        <taxon>Gunneridae</taxon>
        <taxon>Pentapetalae</taxon>
        <taxon>rosids</taxon>
        <taxon>malvids</taxon>
        <taxon>Malvales</taxon>
        <taxon>Malvaceae</taxon>
        <taxon>Malvoideae</taxon>
        <taxon>Gossypium</taxon>
    </lineage>
</organism>
<evidence type="ECO:0000313" key="2">
    <source>
        <dbReference type="Proteomes" id="UP000828251"/>
    </source>
</evidence>
<dbReference type="Proteomes" id="UP000828251">
    <property type="component" value="Unassembled WGS sequence"/>
</dbReference>
<evidence type="ECO:0000313" key="1">
    <source>
        <dbReference type="EMBL" id="KAH1064619.1"/>
    </source>
</evidence>
<dbReference type="EMBL" id="JAIQCV010000009">
    <property type="protein sequence ID" value="KAH1064619.1"/>
    <property type="molecule type" value="Genomic_DNA"/>
</dbReference>
<dbReference type="AlphaFoldDB" id="A0A9D3UZ11"/>